<evidence type="ECO:0000313" key="4">
    <source>
        <dbReference type="Proteomes" id="UP000631421"/>
    </source>
</evidence>
<evidence type="ECO:0000256" key="1">
    <source>
        <dbReference type="SAM" id="MobiDB-lite"/>
    </source>
</evidence>
<dbReference type="InterPro" id="IPR021787">
    <property type="entry name" value="DUF3352"/>
</dbReference>
<gene>
    <name evidence="3" type="ORF">H6F44_06600</name>
</gene>
<reference evidence="3" key="2">
    <citation type="submission" date="2020-08" db="EMBL/GenBank/DDBJ databases">
        <authorList>
            <person name="Chen M."/>
            <person name="Teng W."/>
            <person name="Zhao L."/>
            <person name="Hu C."/>
            <person name="Zhou Y."/>
            <person name="Han B."/>
            <person name="Song L."/>
            <person name="Shu W."/>
        </authorList>
    </citation>
    <scope>NUCLEOTIDE SEQUENCE</scope>
    <source>
        <strain evidence="3">FACHB-1277</strain>
    </source>
</reference>
<reference evidence="3" key="1">
    <citation type="journal article" date="2015" name="ISME J.">
        <title>Draft Genome Sequence of Streptomyces incarnatus NRRL8089, which Produces the Nucleoside Antibiotic Sinefungin.</title>
        <authorList>
            <person name="Oshima K."/>
            <person name="Hattori M."/>
            <person name="Shimizu H."/>
            <person name="Fukuda K."/>
            <person name="Nemoto M."/>
            <person name="Inagaki K."/>
            <person name="Tamura T."/>
        </authorList>
    </citation>
    <scope>NUCLEOTIDE SEQUENCE</scope>
    <source>
        <strain evidence="3">FACHB-1277</strain>
    </source>
</reference>
<dbReference type="EMBL" id="JACJPY010000013">
    <property type="protein sequence ID" value="MBD2149796.1"/>
    <property type="molecule type" value="Genomic_DNA"/>
</dbReference>
<sequence length="673" mass="72879">MRSLFASILAISTSAIANPAIAPATNPTSVSAVEISPKTATPPSAPPFLLAENTNTTVHSLRERSLNIAKRIPANAIGLAVLNLQPQSWRESPLVSPSSISPLVALDNLFKVLGFGNSSAISIADDVQPWIGNEVAIAVLGLAENQQDLLLAALAPVVNDSQFAQFVEKVGKVNGSPATETTYKRIVIREWELVKPKPDAEAENGTSDPDEGKQLRVKQDVTNSATPKQPEVNEDDTEALEETENTESSENQVEVAPPILEFPFKRVAIAKLPNGMAVVASDAAAVKQIIDVVRLGNRANSLDKEPLFLRSLNNPLWNRSLLAGYGSFEGLGKISELLAADLPEEAIIPGFGRSEYLKGLAQTISEYSSFDLFTWVTPTGIRSQSSSYFTKVRPPIARDFTPRDRLLNLLPANVYGSISSRNLNQQWQWLVKETEVQPTYRILVEGLRMLVPMLAGSGFDLDIEKDIIAWMDGEYAISVFPSDRSPMQAIGVDAALGILVRTSKPDAANAFIAKLTGFIEKIGAGSVAIKKRQVGAVLLTSIEAPDDKEEGKTISIFSYGWRDPQTLILTLGADVAKDLIPSPSPSLADSEMFKEAIADMPQPNMGYFYLNAKEITKIAVLGFLQTFGSPLGEKQLGELPPEFQSAIDRLGGLSVVYSETSDRFQADLFLGMK</sequence>
<comment type="caution">
    <text evidence="3">The sequence shown here is derived from an EMBL/GenBank/DDBJ whole genome shotgun (WGS) entry which is preliminary data.</text>
</comment>
<feature type="compositionally biased region" description="Acidic residues" evidence="1">
    <location>
        <begin position="232"/>
        <end position="247"/>
    </location>
</feature>
<feature type="signal peptide" evidence="2">
    <location>
        <begin position="1"/>
        <end position="17"/>
    </location>
</feature>
<feature type="chain" id="PRO_5037404288" evidence="2">
    <location>
        <begin position="18"/>
        <end position="673"/>
    </location>
</feature>
<dbReference type="Pfam" id="PF11832">
    <property type="entry name" value="DUF3352"/>
    <property type="match status" value="1"/>
</dbReference>
<evidence type="ECO:0000256" key="2">
    <source>
        <dbReference type="SAM" id="SignalP"/>
    </source>
</evidence>
<feature type="region of interest" description="Disordered" evidence="1">
    <location>
        <begin position="197"/>
        <end position="254"/>
    </location>
</feature>
<name>A0A926Z518_9CYAN</name>
<evidence type="ECO:0000313" key="3">
    <source>
        <dbReference type="EMBL" id="MBD2149796.1"/>
    </source>
</evidence>
<protein>
    <submittedName>
        <fullName evidence="3">DUF3352 domain-containing protein</fullName>
    </submittedName>
</protein>
<proteinExistence type="predicted"/>
<dbReference type="RefSeq" id="WP_190350167.1">
    <property type="nucleotide sequence ID" value="NZ_JACJPY010000013.1"/>
</dbReference>
<dbReference type="Proteomes" id="UP000631421">
    <property type="component" value="Unassembled WGS sequence"/>
</dbReference>
<dbReference type="AlphaFoldDB" id="A0A926Z518"/>
<keyword evidence="2" id="KW-0732">Signal</keyword>
<accession>A0A926Z518</accession>
<organism evidence="3 4">
    <name type="scientific">Pseudanabaena cinerea FACHB-1277</name>
    <dbReference type="NCBI Taxonomy" id="2949581"/>
    <lineage>
        <taxon>Bacteria</taxon>
        <taxon>Bacillati</taxon>
        <taxon>Cyanobacteriota</taxon>
        <taxon>Cyanophyceae</taxon>
        <taxon>Pseudanabaenales</taxon>
        <taxon>Pseudanabaenaceae</taxon>
        <taxon>Pseudanabaena</taxon>
        <taxon>Pseudanabaena cinerea</taxon>
    </lineage>
</organism>
<keyword evidence="4" id="KW-1185">Reference proteome</keyword>
<feature type="compositionally biased region" description="Basic and acidic residues" evidence="1">
    <location>
        <begin position="210"/>
        <end position="219"/>
    </location>
</feature>